<name>A0A317ERQ4_9SPHI</name>
<evidence type="ECO:0000256" key="9">
    <source>
        <dbReference type="ARBA" id="ARBA00029986"/>
    </source>
</evidence>
<dbReference type="InterPro" id="IPR008881">
    <property type="entry name" value="Trigger_fac_ribosome-bd_bac"/>
</dbReference>
<dbReference type="SUPFAM" id="SSF102735">
    <property type="entry name" value="Trigger factor ribosome-binding domain"/>
    <property type="match status" value="1"/>
</dbReference>
<dbReference type="OrthoDB" id="9767721at2"/>
<evidence type="ECO:0000256" key="3">
    <source>
        <dbReference type="ARBA" id="ARBA00005464"/>
    </source>
</evidence>
<evidence type="ECO:0000256" key="5">
    <source>
        <dbReference type="ARBA" id="ARBA00016902"/>
    </source>
</evidence>
<keyword evidence="6" id="KW-0697">Rotamase</keyword>
<dbReference type="PIRSF" id="PIRSF003095">
    <property type="entry name" value="Trigger_factor"/>
    <property type="match status" value="1"/>
</dbReference>
<feature type="domain" description="Trigger factor ribosome-binding bacterial" evidence="10">
    <location>
        <begin position="1"/>
        <end position="149"/>
    </location>
</feature>
<comment type="catalytic activity">
    <reaction evidence="1">
        <text>[protein]-peptidylproline (omega=180) = [protein]-peptidylproline (omega=0)</text>
        <dbReference type="Rhea" id="RHEA:16237"/>
        <dbReference type="Rhea" id="RHEA-COMP:10747"/>
        <dbReference type="Rhea" id="RHEA-COMP:10748"/>
        <dbReference type="ChEBI" id="CHEBI:83833"/>
        <dbReference type="ChEBI" id="CHEBI:83834"/>
        <dbReference type="EC" id="5.2.1.8"/>
    </reaction>
</comment>
<evidence type="ECO:0000256" key="4">
    <source>
        <dbReference type="ARBA" id="ARBA00013194"/>
    </source>
</evidence>
<feature type="domain" description="Trigger factor C-terminal" evidence="11">
    <location>
        <begin position="282"/>
        <end position="379"/>
    </location>
</feature>
<dbReference type="Gene3D" id="1.10.3120.10">
    <property type="entry name" value="Trigger factor, C-terminal domain"/>
    <property type="match status" value="1"/>
</dbReference>
<dbReference type="EMBL" id="QGNZ01000001">
    <property type="protein sequence ID" value="PWS28523.1"/>
    <property type="molecule type" value="Genomic_DNA"/>
</dbReference>
<dbReference type="GO" id="GO:0043335">
    <property type="term" value="P:protein unfolding"/>
    <property type="evidence" value="ECO:0007669"/>
    <property type="project" value="TreeGrafter"/>
</dbReference>
<sequence>MNITQEKTGNLNAVVKIKIAPADYTEKVNKAIKDQAKKAQLPGFRKGMVPAAHIKKMYGKSILVEEVNNLLNDTLSNYIAEQKLEILGQPLPKMDDEREFKWDNTDEFEFDYELGLAPAFEVEITSKDKFTEYVVKADEDTLESRIKNIRRSYGKMSNPEVSAEDDVLYGEFTQLSPDGSVFEGGITSTGTIRLDQVKDKKILKTLIGLKQNDEVVIDLQKALEDHAAIAKALNISEEDAAELKSNFKLVVKNVNRLEEADLNQEFFDKLFGEGVVTDEAGFRAKITEEVENMFKQDADRKLSNDIYEQLLTKYNFELPDEFLRRWLKATNEKLTDEELSEGYDDFAKNLKWTLIENKIIKDNQIEIKYEDVVQAAKAKLDAQFRMYSPSPLPEDQLAQYAVQFLQEKENANRVFEEVKALKTFEQIKSVATLDQKEITYDKFIDLAKN</sequence>
<dbReference type="PANTHER" id="PTHR30560:SF3">
    <property type="entry name" value="TRIGGER FACTOR-LIKE PROTEIN TIG, CHLOROPLASTIC"/>
    <property type="match status" value="1"/>
</dbReference>
<protein>
    <recommendedName>
        <fullName evidence="5">Trigger factor</fullName>
        <ecNumber evidence="4">5.2.1.8</ecNumber>
    </recommendedName>
    <alternativeName>
        <fullName evidence="9">PPIase</fullName>
    </alternativeName>
</protein>
<dbReference type="GO" id="GO:0005737">
    <property type="term" value="C:cytoplasm"/>
    <property type="evidence" value="ECO:0007669"/>
    <property type="project" value="UniProtKB-SubCell"/>
</dbReference>
<dbReference type="RefSeq" id="WP_109923955.1">
    <property type="nucleotide sequence ID" value="NZ_QGNZ01000001.1"/>
</dbReference>
<gene>
    <name evidence="12" type="primary">tig</name>
    <name evidence="12" type="ORF">DHW03_01305</name>
</gene>
<evidence type="ECO:0000256" key="8">
    <source>
        <dbReference type="ARBA" id="ARBA00023235"/>
    </source>
</evidence>
<dbReference type="Proteomes" id="UP000245379">
    <property type="component" value="Unassembled WGS sequence"/>
</dbReference>
<evidence type="ECO:0000259" key="10">
    <source>
        <dbReference type="Pfam" id="PF05697"/>
    </source>
</evidence>
<dbReference type="InterPro" id="IPR037041">
    <property type="entry name" value="Trigger_fac_C_sf"/>
</dbReference>
<dbReference type="InterPro" id="IPR005215">
    <property type="entry name" value="Trig_fac"/>
</dbReference>
<organism evidence="12 13">
    <name type="scientific">Pedobacter yonginense</name>
    <dbReference type="NCBI Taxonomy" id="651869"/>
    <lineage>
        <taxon>Bacteria</taxon>
        <taxon>Pseudomonadati</taxon>
        <taxon>Bacteroidota</taxon>
        <taxon>Sphingobacteriia</taxon>
        <taxon>Sphingobacteriales</taxon>
        <taxon>Sphingobacteriaceae</taxon>
        <taxon>Pedobacter</taxon>
    </lineage>
</organism>
<dbReference type="InterPro" id="IPR036611">
    <property type="entry name" value="Trigger_fac_ribosome-bd_sf"/>
</dbReference>
<evidence type="ECO:0000256" key="7">
    <source>
        <dbReference type="ARBA" id="ARBA00023186"/>
    </source>
</evidence>
<dbReference type="Pfam" id="PF05697">
    <property type="entry name" value="Trigger_N"/>
    <property type="match status" value="1"/>
</dbReference>
<dbReference type="GO" id="GO:0043022">
    <property type="term" value="F:ribosome binding"/>
    <property type="evidence" value="ECO:0007669"/>
    <property type="project" value="TreeGrafter"/>
</dbReference>
<comment type="caution">
    <text evidence="12">The sequence shown here is derived from an EMBL/GenBank/DDBJ whole genome shotgun (WGS) entry which is preliminary data.</text>
</comment>
<dbReference type="PANTHER" id="PTHR30560">
    <property type="entry name" value="TRIGGER FACTOR CHAPERONE AND PEPTIDYL-PROLYL CIS/TRANS ISOMERASE"/>
    <property type="match status" value="1"/>
</dbReference>
<accession>A0A317ERQ4</accession>
<reference evidence="12 13" key="1">
    <citation type="submission" date="2018-05" db="EMBL/GenBank/DDBJ databases">
        <title>Pedobacter paludis sp. nov., isolated from wetland soil.</title>
        <authorList>
            <person name="Zhang Y."/>
            <person name="Wang G."/>
        </authorList>
    </citation>
    <scope>NUCLEOTIDE SEQUENCE [LARGE SCALE GENOMIC DNA]</scope>
    <source>
        <strain evidence="12 13">KCTC22721</strain>
    </source>
</reference>
<dbReference type="GO" id="GO:0051083">
    <property type="term" value="P:'de novo' cotranslational protein folding"/>
    <property type="evidence" value="ECO:0007669"/>
    <property type="project" value="TreeGrafter"/>
</dbReference>
<dbReference type="Pfam" id="PF05698">
    <property type="entry name" value="Trigger_C"/>
    <property type="match status" value="1"/>
</dbReference>
<dbReference type="AlphaFoldDB" id="A0A317ERQ4"/>
<proteinExistence type="inferred from homology"/>
<dbReference type="InterPro" id="IPR027304">
    <property type="entry name" value="Trigger_fact/SurA_dom_sf"/>
</dbReference>
<comment type="similarity">
    <text evidence="3">Belongs to the FKBP-type PPIase family. Tig subfamily.</text>
</comment>
<dbReference type="GO" id="GO:0044183">
    <property type="term" value="F:protein folding chaperone"/>
    <property type="evidence" value="ECO:0007669"/>
    <property type="project" value="TreeGrafter"/>
</dbReference>
<dbReference type="EC" id="5.2.1.8" evidence="4"/>
<dbReference type="NCBIfam" id="TIGR00115">
    <property type="entry name" value="tig"/>
    <property type="match status" value="1"/>
</dbReference>
<dbReference type="Gene3D" id="3.30.70.1050">
    <property type="entry name" value="Trigger factor ribosome-binding domain"/>
    <property type="match status" value="1"/>
</dbReference>
<evidence type="ECO:0000256" key="1">
    <source>
        <dbReference type="ARBA" id="ARBA00000971"/>
    </source>
</evidence>
<dbReference type="InterPro" id="IPR008880">
    <property type="entry name" value="Trigger_fac_C"/>
</dbReference>
<keyword evidence="8" id="KW-0413">Isomerase</keyword>
<keyword evidence="7" id="KW-0143">Chaperone</keyword>
<comment type="subcellular location">
    <subcellularLocation>
        <location evidence="2">Cytoplasm</location>
    </subcellularLocation>
</comment>
<dbReference type="GO" id="GO:0015031">
    <property type="term" value="P:protein transport"/>
    <property type="evidence" value="ECO:0007669"/>
    <property type="project" value="InterPro"/>
</dbReference>
<evidence type="ECO:0000256" key="6">
    <source>
        <dbReference type="ARBA" id="ARBA00023110"/>
    </source>
</evidence>
<evidence type="ECO:0000313" key="12">
    <source>
        <dbReference type="EMBL" id="PWS28523.1"/>
    </source>
</evidence>
<dbReference type="SUPFAM" id="SSF109998">
    <property type="entry name" value="Triger factor/SurA peptide-binding domain-like"/>
    <property type="match status" value="1"/>
</dbReference>
<evidence type="ECO:0000256" key="2">
    <source>
        <dbReference type="ARBA" id="ARBA00004496"/>
    </source>
</evidence>
<evidence type="ECO:0000313" key="13">
    <source>
        <dbReference type="Proteomes" id="UP000245379"/>
    </source>
</evidence>
<keyword evidence="13" id="KW-1185">Reference proteome</keyword>
<evidence type="ECO:0000259" key="11">
    <source>
        <dbReference type="Pfam" id="PF05698"/>
    </source>
</evidence>
<dbReference type="GO" id="GO:0003755">
    <property type="term" value="F:peptidyl-prolyl cis-trans isomerase activity"/>
    <property type="evidence" value="ECO:0007669"/>
    <property type="project" value="UniProtKB-KW"/>
</dbReference>